<accession>A0ABU2JN32</accession>
<dbReference type="PANTHER" id="PTHR43004">
    <property type="entry name" value="TRK SYSTEM POTASSIUM UPTAKE PROTEIN"/>
    <property type="match status" value="1"/>
</dbReference>
<keyword evidence="5" id="KW-0503">Monooxygenase</keyword>
<organism evidence="5 6">
    <name type="scientific">Streptomyces chisholmiae</name>
    <dbReference type="NCBI Taxonomy" id="3075540"/>
    <lineage>
        <taxon>Bacteria</taxon>
        <taxon>Bacillati</taxon>
        <taxon>Actinomycetota</taxon>
        <taxon>Actinomycetes</taxon>
        <taxon>Kitasatosporales</taxon>
        <taxon>Streptomycetaceae</taxon>
        <taxon>Streptomyces</taxon>
    </lineage>
</organism>
<dbReference type="Proteomes" id="UP001183410">
    <property type="component" value="Unassembled WGS sequence"/>
</dbReference>
<dbReference type="InterPro" id="IPR002938">
    <property type="entry name" value="FAD-bd"/>
</dbReference>
<comment type="cofactor">
    <cofactor evidence="1">
        <name>FAD</name>
        <dbReference type="ChEBI" id="CHEBI:57692"/>
    </cofactor>
</comment>
<feature type="domain" description="FAD-binding" evidence="4">
    <location>
        <begin position="2"/>
        <end position="329"/>
    </location>
</feature>
<dbReference type="PRINTS" id="PR00420">
    <property type="entry name" value="RNGMNOXGNASE"/>
</dbReference>
<evidence type="ECO:0000313" key="6">
    <source>
        <dbReference type="Proteomes" id="UP001183410"/>
    </source>
</evidence>
<evidence type="ECO:0000256" key="2">
    <source>
        <dbReference type="ARBA" id="ARBA00022630"/>
    </source>
</evidence>
<dbReference type="InterPro" id="IPR036188">
    <property type="entry name" value="FAD/NAD-bd_sf"/>
</dbReference>
<dbReference type="RefSeq" id="WP_311666131.1">
    <property type="nucleotide sequence ID" value="NZ_JAVREO010000003.1"/>
</dbReference>
<keyword evidence="2" id="KW-0285">Flavoprotein</keyword>
<dbReference type="GO" id="GO:0004497">
    <property type="term" value="F:monooxygenase activity"/>
    <property type="evidence" value="ECO:0007669"/>
    <property type="project" value="UniProtKB-KW"/>
</dbReference>
<proteinExistence type="predicted"/>
<dbReference type="PANTHER" id="PTHR43004:SF19">
    <property type="entry name" value="BINDING MONOOXYGENASE, PUTATIVE (JCVI)-RELATED"/>
    <property type="match status" value="1"/>
</dbReference>
<evidence type="ECO:0000259" key="4">
    <source>
        <dbReference type="Pfam" id="PF01494"/>
    </source>
</evidence>
<dbReference type="SUPFAM" id="SSF51905">
    <property type="entry name" value="FAD/NAD(P)-binding domain"/>
    <property type="match status" value="1"/>
</dbReference>
<dbReference type="Pfam" id="PF01494">
    <property type="entry name" value="FAD_binding_3"/>
    <property type="match status" value="1"/>
</dbReference>
<protein>
    <submittedName>
        <fullName evidence="5">FAD-dependent monooxygenase</fullName>
    </submittedName>
</protein>
<dbReference type="EMBL" id="JAVREO010000003">
    <property type="protein sequence ID" value="MDT0266128.1"/>
    <property type="molecule type" value="Genomic_DNA"/>
</dbReference>
<keyword evidence="5" id="KW-0560">Oxidoreductase</keyword>
<dbReference type="InterPro" id="IPR050641">
    <property type="entry name" value="RIFMO-like"/>
</dbReference>
<sequence length="496" mass="52868">MDTDVIIVGAGPTGLMLAGELRLGGAEVVVIDRLAEPTGQSRGLGFTARAVEVFDQRGLLPRFGTLETSPFGHFGGIQFDYTVLPDAHFGARGIPQSQTEDVLAGWADELGADLRRGWEFRALAEEEDRVVIDVGTPEGDRRLSASYLVGCDGGHSPVRKAAGIDFPGTPATRDMYLADIRGRDLAPRFLGERKPEGMVMAAPLGEGVHRIIVCPHGTEPRERGQAIPYREVADAWLRITGEDISDLTPGWVSSFTDATGLAARYRRGRVLLAGDAAHIHLPAGGQGLSFGVQDAANLGWKLAADIRGWAPPGLLDTYHTERHAAGVRLLLHTRLQGQSFLGGDEAEPLRAVLTELLAHEDVRRHLAGSVSHLDLRYDVGPGEHPLLGRRLPPREVRTENGTVTTAELLRGGQGVLLDLSGGRGADSAALAAAGERWKSRVVTAHGRLPDPTVDPGLAGAGALLARPDGHVVWTAADDAPLREALERWFGPAPADG</sequence>
<dbReference type="Pfam" id="PF21274">
    <property type="entry name" value="Rng_hyd_C"/>
    <property type="match status" value="1"/>
</dbReference>
<evidence type="ECO:0000256" key="3">
    <source>
        <dbReference type="ARBA" id="ARBA00022827"/>
    </source>
</evidence>
<evidence type="ECO:0000256" key="1">
    <source>
        <dbReference type="ARBA" id="ARBA00001974"/>
    </source>
</evidence>
<name>A0ABU2JN32_9ACTN</name>
<gene>
    <name evidence="5" type="ORF">RM844_07440</name>
</gene>
<dbReference type="Gene3D" id="3.50.50.60">
    <property type="entry name" value="FAD/NAD(P)-binding domain"/>
    <property type="match status" value="2"/>
</dbReference>
<dbReference type="Gene3D" id="3.40.30.120">
    <property type="match status" value="1"/>
</dbReference>
<dbReference type="Gene3D" id="3.30.70.2450">
    <property type="match status" value="1"/>
</dbReference>
<evidence type="ECO:0000313" key="5">
    <source>
        <dbReference type="EMBL" id="MDT0266128.1"/>
    </source>
</evidence>
<keyword evidence="6" id="KW-1185">Reference proteome</keyword>
<reference evidence="6" key="1">
    <citation type="submission" date="2023-07" db="EMBL/GenBank/DDBJ databases">
        <title>30 novel species of actinomycetes from the DSMZ collection.</title>
        <authorList>
            <person name="Nouioui I."/>
        </authorList>
    </citation>
    <scope>NUCLEOTIDE SEQUENCE [LARGE SCALE GENOMIC DNA]</scope>
    <source>
        <strain evidence="6">DSM 44915</strain>
    </source>
</reference>
<keyword evidence="3" id="KW-0274">FAD</keyword>
<comment type="caution">
    <text evidence="5">The sequence shown here is derived from an EMBL/GenBank/DDBJ whole genome shotgun (WGS) entry which is preliminary data.</text>
</comment>